<feature type="region of interest" description="Disordered" evidence="1">
    <location>
        <begin position="1"/>
        <end position="77"/>
    </location>
</feature>
<feature type="compositionally biased region" description="Basic and acidic residues" evidence="1">
    <location>
        <begin position="23"/>
        <end position="32"/>
    </location>
</feature>
<gene>
    <name evidence="3" type="ORF">Plo01_34720</name>
</gene>
<dbReference type="Proteomes" id="UP000616724">
    <property type="component" value="Unassembled WGS sequence"/>
</dbReference>
<keyword evidence="4" id="KW-1185">Reference proteome</keyword>
<evidence type="ECO:0000313" key="4">
    <source>
        <dbReference type="Proteomes" id="UP000616724"/>
    </source>
</evidence>
<feature type="transmembrane region" description="Helical" evidence="2">
    <location>
        <begin position="263"/>
        <end position="284"/>
    </location>
</feature>
<keyword evidence="2" id="KW-1133">Transmembrane helix</keyword>
<proteinExistence type="predicted"/>
<feature type="region of interest" description="Disordered" evidence="1">
    <location>
        <begin position="211"/>
        <end position="233"/>
    </location>
</feature>
<feature type="compositionally biased region" description="Low complexity" evidence="1">
    <location>
        <begin position="452"/>
        <end position="465"/>
    </location>
</feature>
<name>A0A8J3W612_9ACTN</name>
<feature type="compositionally biased region" description="Basic and acidic residues" evidence="1">
    <location>
        <begin position="41"/>
        <end position="51"/>
    </location>
</feature>
<dbReference type="AlphaFoldDB" id="A0A8J3W612"/>
<organism evidence="3 4">
    <name type="scientific">Planobispora longispora</name>
    <dbReference type="NCBI Taxonomy" id="28887"/>
    <lineage>
        <taxon>Bacteria</taxon>
        <taxon>Bacillati</taxon>
        <taxon>Actinomycetota</taxon>
        <taxon>Actinomycetes</taxon>
        <taxon>Streptosporangiales</taxon>
        <taxon>Streptosporangiaceae</taxon>
        <taxon>Planobispora</taxon>
    </lineage>
</organism>
<sequence>MGILNRTRNPRRGRGTSGSPGGDGEKDRHGDQYRSPGGAGRRPEPGDDTGRSRARAPGGGVEGVRRIPFDPGASTAPSAWREGALTRILELEALYDWVEYRSDSAAPSAETATAPDPPPGCVAVTARDHLASARHAAQHQHGWWRSVSGATHERVSSNCDAAEADLLRKAPDDYLYGQLPNFLAHAERHLDRDDMRLRSFRALVERLNERLEQPSGAAHQRLRPDRSDPPPITGAERTQIVAAVRAASSQAGREQMRVRSFRNVLIVTTVVMTVLAVGVALFGLRNPTAIPLCFTPVQQNGGRLMVCPTEQNAFTAAEDLDAVLARTVDRLDLLTIEFAGLIAAAISAALALKNLRGSSVPFGLPIALALLKLPMGALTALVGLVLMRGEFVPGLSALDSSAQILAWAVLFGYAQQLFTRFVDQRAQNVLDSVRGAKSTAAEESPGGQAGDRTPAPNGRAPARPA</sequence>
<feature type="region of interest" description="Disordered" evidence="1">
    <location>
        <begin position="433"/>
        <end position="465"/>
    </location>
</feature>
<accession>A0A8J3W612</accession>
<evidence type="ECO:0000256" key="2">
    <source>
        <dbReference type="SAM" id="Phobius"/>
    </source>
</evidence>
<dbReference type="EMBL" id="BOOH01000023">
    <property type="protein sequence ID" value="GIH77043.1"/>
    <property type="molecule type" value="Genomic_DNA"/>
</dbReference>
<feature type="transmembrane region" description="Helical" evidence="2">
    <location>
        <begin position="333"/>
        <end position="352"/>
    </location>
</feature>
<evidence type="ECO:0000256" key="1">
    <source>
        <dbReference type="SAM" id="MobiDB-lite"/>
    </source>
</evidence>
<evidence type="ECO:0000313" key="3">
    <source>
        <dbReference type="EMBL" id="GIH77043.1"/>
    </source>
</evidence>
<comment type="caution">
    <text evidence="3">The sequence shown here is derived from an EMBL/GenBank/DDBJ whole genome shotgun (WGS) entry which is preliminary data.</text>
</comment>
<keyword evidence="2" id="KW-0812">Transmembrane</keyword>
<keyword evidence="2" id="KW-0472">Membrane</keyword>
<protein>
    <submittedName>
        <fullName evidence="3">Uncharacterized protein</fullName>
    </submittedName>
</protein>
<feature type="transmembrane region" description="Helical" evidence="2">
    <location>
        <begin position="404"/>
        <end position="422"/>
    </location>
</feature>
<dbReference type="RefSeq" id="WP_203891594.1">
    <property type="nucleotide sequence ID" value="NZ_BOOH01000023.1"/>
</dbReference>
<reference evidence="3 4" key="1">
    <citation type="submission" date="2021-01" db="EMBL/GenBank/DDBJ databases">
        <title>Whole genome shotgun sequence of Planobispora longispora NBRC 13918.</title>
        <authorList>
            <person name="Komaki H."/>
            <person name="Tamura T."/>
        </authorList>
    </citation>
    <scope>NUCLEOTIDE SEQUENCE [LARGE SCALE GENOMIC DNA]</scope>
    <source>
        <strain evidence="3 4">NBRC 13918</strain>
    </source>
</reference>
<feature type="transmembrane region" description="Helical" evidence="2">
    <location>
        <begin position="364"/>
        <end position="384"/>
    </location>
</feature>